<reference evidence="2 3" key="1">
    <citation type="submission" date="2019-05" db="EMBL/GenBank/DDBJ databases">
        <title>Mikania micrantha, genome provides insights into the molecular mechanism of rapid growth.</title>
        <authorList>
            <person name="Liu B."/>
        </authorList>
    </citation>
    <scope>NUCLEOTIDE SEQUENCE [LARGE SCALE GENOMIC DNA]</scope>
    <source>
        <strain evidence="2">NLD-2019</strain>
        <tissue evidence="2">Leaf</tissue>
    </source>
</reference>
<protein>
    <recommendedName>
        <fullName evidence="1">STICHEL DnaA-N-like alpha-beta domain-containing protein</fullName>
    </recommendedName>
</protein>
<dbReference type="EMBL" id="SZYD01000017">
    <property type="protein sequence ID" value="KAD3068598.1"/>
    <property type="molecule type" value="Genomic_DNA"/>
</dbReference>
<name>A0A5N6M4D6_9ASTR</name>
<dbReference type="InterPro" id="IPR054506">
    <property type="entry name" value="DnaA_N-like_STI"/>
</dbReference>
<dbReference type="Proteomes" id="UP000326396">
    <property type="component" value="Linkage Group LG7"/>
</dbReference>
<dbReference type="Pfam" id="PF23007">
    <property type="entry name" value="DnaA_N-like_STI"/>
    <property type="match status" value="1"/>
</dbReference>
<evidence type="ECO:0000313" key="2">
    <source>
        <dbReference type="EMBL" id="KAD3068598.1"/>
    </source>
</evidence>
<dbReference type="AlphaFoldDB" id="A0A5N6M4D6"/>
<evidence type="ECO:0000259" key="1">
    <source>
        <dbReference type="Pfam" id="PF23007"/>
    </source>
</evidence>
<accession>A0A5N6M4D6</accession>
<sequence>MISRAKNMIDSVLELIIWDFGRSFEYRLMLSSAGLIRLPRTEMEMAKLDVTGKPATEDVHIITTLKKMTFEFVEEGKWSTEVEAIKLKYSGWRYTSKRIQSKAKQAQLAKAKAERDINPNFLDTLSANVRLRVDVLKDLPFICHFKFYMVPDDNTLRRRRRLQREKIEDINERTSKFQASLKATPQFFEPQGELELAPPIVSADESLKRLVLSQCNQNNGCESEMLKDKEALELIWSRAMELCNSISLSYLLKRHGRLAFDSSVVELKFHHPDYASKADKSWK</sequence>
<feature type="domain" description="STICHEL DnaA-N-like alpha-beta" evidence="1">
    <location>
        <begin position="226"/>
        <end position="283"/>
    </location>
</feature>
<proteinExistence type="predicted"/>
<comment type="caution">
    <text evidence="2">The sequence shown here is derived from an EMBL/GenBank/DDBJ whole genome shotgun (WGS) entry which is preliminary data.</text>
</comment>
<organism evidence="2 3">
    <name type="scientific">Mikania micrantha</name>
    <name type="common">bitter vine</name>
    <dbReference type="NCBI Taxonomy" id="192012"/>
    <lineage>
        <taxon>Eukaryota</taxon>
        <taxon>Viridiplantae</taxon>
        <taxon>Streptophyta</taxon>
        <taxon>Embryophyta</taxon>
        <taxon>Tracheophyta</taxon>
        <taxon>Spermatophyta</taxon>
        <taxon>Magnoliopsida</taxon>
        <taxon>eudicotyledons</taxon>
        <taxon>Gunneridae</taxon>
        <taxon>Pentapetalae</taxon>
        <taxon>asterids</taxon>
        <taxon>campanulids</taxon>
        <taxon>Asterales</taxon>
        <taxon>Asteraceae</taxon>
        <taxon>Asteroideae</taxon>
        <taxon>Heliantheae alliance</taxon>
        <taxon>Eupatorieae</taxon>
        <taxon>Mikania</taxon>
    </lineage>
</organism>
<gene>
    <name evidence="2" type="ORF">E3N88_36478</name>
</gene>
<keyword evidence="3" id="KW-1185">Reference proteome</keyword>
<evidence type="ECO:0000313" key="3">
    <source>
        <dbReference type="Proteomes" id="UP000326396"/>
    </source>
</evidence>
<dbReference type="OrthoDB" id="26384at2759"/>